<dbReference type="Proteomes" id="UP001148614">
    <property type="component" value="Unassembled WGS sequence"/>
</dbReference>
<keyword evidence="10" id="KW-1185">Reference proteome</keyword>
<keyword evidence="4" id="KW-0805">Transcription regulation</keyword>
<evidence type="ECO:0000256" key="5">
    <source>
        <dbReference type="ARBA" id="ARBA00023163"/>
    </source>
</evidence>
<dbReference type="Pfam" id="PF13867">
    <property type="entry name" value="SAP30_Sin3_bdg"/>
    <property type="match status" value="1"/>
</dbReference>
<dbReference type="InterPro" id="IPR025718">
    <property type="entry name" value="SAP30_Sin3-bd"/>
</dbReference>
<evidence type="ECO:0000259" key="8">
    <source>
        <dbReference type="Pfam" id="PF13867"/>
    </source>
</evidence>
<evidence type="ECO:0000256" key="4">
    <source>
        <dbReference type="ARBA" id="ARBA00023015"/>
    </source>
</evidence>
<sequence length="181" mass="20078">MPAPKSKANHDDAKSDTASLKERNGHGSKDNHKPNGKLQRVASSTGSQLKEITSAKGSTATPAAPAPQPIPPGLQWSTFDRDVLHDYRREHRLDTPTAFSSSYRFWVLSQSSVGKQSPTMARRAQFRRQSKDDLATVVRRHFNGVGVQENDVIVDFLHKVRNPGVSKPRRNKELPHSSPLP</sequence>
<protein>
    <recommendedName>
        <fullName evidence="8">Histone deacetylase complex subunit SAP30 Sin3 binding domain-containing protein</fullName>
    </recommendedName>
</protein>
<evidence type="ECO:0000313" key="10">
    <source>
        <dbReference type="Proteomes" id="UP001148614"/>
    </source>
</evidence>
<dbReference type="GO" id="GO:0005634">
    <property type="term" value="C:nucleus"/>
    <property type="evidence" value="ECO:0007669"/>
    <property type="project" value="UniProtKB-SubCell"/>
</dbReference>
<comment type="caution">
    <text evidence="9">The sequence shown here is derived from an EMBL/GenBank/DDBJ whole genome shotgun (WGS) entry which is preliminary data.</text>
</comment>
<evidence type="ECO:0000256" key="7">
    <source>
        <dbReference type="SAM" id="MobiDB-lite"/>
    </source>
</evidence>
<name>A0A9W8NN60_9PEZI</name>
<feature type="compositionally biased region" description="Basic and acidic residues" evidence="7">
    <location>
        <begin position="8"/>
        <end position="33"/>
    </location>
</feature>
<dbReference type="Gene3D" id="6.10.160.20">
    <property type="match status" value="1"/>
</dbReference>
<organism evidence="9 10">
    <name type="scientific">Xylaria arbuscula</name>
    <dbReference type="NCBI Taxonomy" id="114810"/>
    <lineage>
        <taxon>Eukaryota</taxon>
        <taxon>Fungi</taxon>
        <taxon>Dikarya</taxon>
        <taxon>Ascomycota</taxon>
        <taxon>Pezizomycotina</taxon>
        <taxon>Sordariomycetes</taxon>
        <taxon>Xylariomycetidae</taxon>
        <taxon>Xylariales</taxon>
        <taxon>Xylariaceae</taxon>
        <taxon>Xylaria</taxon>
    </lineage>
</organism>
<gene>
    <name evidence="9" type="ORF">NPX13_g620</name>
</gene>
<evidence type="ECO:0000313" key="9">
    <source>
        <dbReference type="EMBL" id="KAJ3579944.1"/>
    </source>
</evidence>
<dbReference type="EMBL" id="JANPWZ010000042">
    <property type="protein sequence ID" value="KAJ3579944.1"/>
    <property type="molecule type" value="Genomic_DNA"/>
</dbReference>
<dbReference type="InterPro" id="IPR024145">
    <property type="entry name" value="His_deAcase_SAP30/SAP30L"/>
</dbReference>
<feature type="region of interest" description="Disordered" evidence="7">
    <location>
        <begin position="161"/>
        <end position="181"/>
    </location>
</feature>
<dbReference type="PANTHER" id="PTHR13286">
    <property type="entry name" value="SAP30"/>
    <property type="match status" value="1"/>
</dbReference>
<keyword evidence="5" id="KW-0804">Transcription</keyword>
<feature type="compositionally biased region" description="Polar residues" evidence="7">
    <location>
        <begin position="41"/>
        <end position="59"/>
    </location>
</feature>
<dbReference type="PANTHER" id="PTHR13286:SF23">
    <property type="entry name" value="HISTONE DEACETYLASE COMPLEX SUBUNIT SAP30 SIN3 BINDING DOMAIN-CONTAINING PROTEIN"/>
    <property type="match status" value="1"/>
</dbReference>
<feature type="region of interest" description="Disordered" evidence="7">
    <location>
        <begin position="1"/>
        <end position="77"/>
    </location>
</feature>
<dbReference type="AlphaFoldDB" id="A0A9W8NN60"/>
<proteinExistence type="inferred from homology"/>
<evidence type="ECO:0000256" key="6">
    <source>
        <dbReference type="ARBA" id="ARBA00023242"/>
    </source>
</evidence>
<evidence type="ECO:0000256" key="1">
    <source>
        <dbReference type="ARBA" id="ARBA00004123"/>
    </source>
</evidence>
<comment type="subcellular location">
    <subcellularLocation>
        <location evidence="1">Nucleus</location>
    </subcellularLocation>
</comment>
<evidence type="ECO:0000256" key="3">
    <source>
        <dbReference type="ARBA" id="ARBA00022491"/>
    </source>
</evidence>
<reference evidence="9" key="1">
    <citation type="submission" date="2022-07" db="EMBL/GenBank/DDBJ databases">
        <title>Genome Sequence of Xylaria arbuscula.</title>
        <authorList>
            <person name="Buettner E."/>
        </authorList>
    </citation>
    <scope>NUCLEOTIDE SEQUENCE</scope>
    <source>
        <strain evidence="9">VT107</strain>
    </source>
</reference>
<evidence type="ECO:0000256" key="2">
    <source>
        <dbReference type="ARBA" id="ARBA00006283"/>
    </source>
</evidence>
<comment type="similarity">
    <text evidence="2">Belongs to the SAP30 family.</text>
</comment>
<accession>A0A9W8NN60</accession>
<keyword evidence="6" id="KW-0539">Nucleus</keyword>
<keyword evidence="3" id="KW-0678">Repressor</keyword>
<dbReference type="VEuPathDB" id="FungiDB:F4678DRAFT_43898"/>
<feature type="domain" description="Histone deacetylase complex subunit SAP30 Sin3 binding" evidence="8">
    <location>
        <begin position="129"/>
        <end position="161"/>
    </location>
</feature>
<dbReference type="InterPro" id="IPR038291">
    <property type="entry name" value="SAP30_C_sf"/>
</dbReference>
<dbReference type="OrthoDB" id="510958at2759"/>